<comment type="caution">
    <text evidence="6">The sequence shown here is derived from an EMBL/GenBank/DDBJ whole genome shotgun (WGS) entry which is preliminary data.</text>
</comment>
<feature type="domain" description="Mab-21-like nucleotidyltransferase" evidence="5">
    <location>
        <begin position="63"/>
        <end position="268"/>
    </location>
</feature>
<keyword evidence="7" id="KW-1185">Reference proteome</keyword>
<dbReference type="EMBL" id="NEDP02005354">
    <property type="protein sequence ID" value="OWF41817.1"/>
    <property type="molecule type" value="Genomic_DNA"/>
</dbReference>
<protein>
    <recommendedName>
        <fullName evidence="5">Mab-21-like nucleotidyltransferase domain-containing protein</fullName>
    </recommendedName>
</protein>
<feature type="region of interest" description="Disordered" evidence="4">
    <location>
        <begin position="435"/>
        <end position="456"/>
    </location>
</feature>
<reference evidence="6 7" key="1">
    <citation type="journal article" date="2017" name="Nat. Ecol. Evol.">
        <title>Scallop genome provides insights into evolution of bilaterian karyotype and development.</title>
        <authorList>
            <person name="Wang S."/>
            <person name="Zhang J."/>
            <person name="Jiao W."/>
            <person name="Li J."/>
            <person name="Xun X."/>
            <person name="Sun Y."/>
            <person name="Guo X."/>
            <person name="Huan P."/>
            <person name="Dong B."/>
            <person name="Zhang L."/>
            <person name="Hu X."/>
            <person name="Sun X."/>
            <person name="Wang J."/>
            <person name="Zhao C."/>
            <person name="Wang Y."/>
            <person name="Wang D."/>
            <person name="Huang X."/>
            <person name="Wang R."/>
            <person name="Lv J."/>
            <person name="Li Y."/>
            <person name="Zhang Z."/>
            <person name="Liu B."/>
            <person name="Lu W."/>
            <person name="Hui Y."/>
            <person name="Liang J."/>
            <person name="Zhou Z."/>
            <person name="Hou R."/>
            <person name="Li X."/>
            <person name="Liu Y."/>
            <person name="Li H."/>
            <person name="Ning X."/>
            <person name="Lin Y."/>
            <person name="Zhao L."/>
            <person name="Xing Q."/>
            <person name="Dou J."/>
            <person name="Li Y."/>
            <person name="Mao J."/>
            <person name="Guo H."/>
            <person name="Dou H."/>
            <person name="Li T."/>
            <person name="Mu C."/>
            <person name="Jiang W."/>
            <person name="Fu Q."/>
            <person name="Fu X."/>
            <person name="Miao Y."/>
            <person name="Liu J."/>
            <person name="Yu Q."/>
            <person name="Li R."/>
            <person name="Liao H."/>
            <person name="Li X."/>
            <person name="Kong Y."/>
            <person name="Jiang Z."/>
            <person name="Chourrout D."/>
            <person name="Li R."/>
            <person name="Bao Z."/>
        </authorList>
    </citation>
    <scope>NUCLEOTIDE SEQUENCE [LARGE SCALE GENOMIC DNA]</scope>
    <source>
        <strain evidence="6 7">PY_sf001</strain>
    </source>
</reference>
<feature type="compositionally biased region" description="Basic and acidic residues" evidence="4">
    <location>
        <begin position="435"/>
        <end position="450"/>
    </location>
</feature>
<dbReference type="PANTHER" id="PTHR10656">
    <property type="entry name" value="CELL FATE DETERMINING PROTEIN MAB21-RELATED"/>
    <property type="match status" value="1"/>
</dbReference>
<keyword evidence="3" id="KW-0067">ATP-binding</keyword>
<evidence type="ECO:0000256" key="2">
    <source>
        <dbReference type="ARBA" id="ARBA00022741"/>
    </source>
</evidence>
<dbReference type="InterPro" id="IPR046903">
    <property type="entry name" value="Mab-21-like_nuc_Trfase"/>
</dbReference>
<evidence type="ECO:0000259" key="5">
    <source>
        <dbReference type="Pfam" id="PF03281"/>
    </source>
</evidence>
<proteinExistence type="inferred from homology"/>
<dbReference type="GO" id="GO:0005524">
    <property type="term" value="F:ATP binding"/>
    <property type="evidence" value="ECO:0007669"/>
    <property type="project" value="UniProtKB-KW"/>
</dbReference>
<evidence type="ECO:0000313" key="6">
    <source>
        <dbReference type="EMBL" id="OWF41817.1"/>
    </source>
</evidence>
<dbReference type="PANTHER" id="PTHR10656:SF42">
    <property type="entry name" value="CYCLIC GMP-AMP SYNTHASE-LIKE PROTEIN-RELATED"/>
    <property type="match status" value="1"/>
</dbReference>
<dbReference type="InterPro" id="IPR024810">
    <property type="entry name" value="MAB21L/cGLR"/>
</dbReference>
<dbReference type="AlphaFoldDB" id="A0A210PZ90"/>
<sequence>MKMALQGFFQHIEDSYCDLHTDSATRGYMYKATVDIVKHIVNKIGELDPFLNVKEIINVGSFVEKTKIRSANEFDFMVCLDFLSNEDIVRIEAHEGCEPGYMIAFLRSKPSNMNLTAMQLYGDVWCIHPAGLRDEYSKLLSTVLDTIKGYSVVTPKGAMIVRKSRYLALELEWVQFHDIYEGAELAKGLSKKDVQCDIMYHLNVDVDVMPAVSVRDTSLVTTLEGFPKHMTDVMTARDFHLVYKASGHHSETPFLQASFATAEVALMQKLHPVHKRCYKIIKYLLTDGTNVNQPRKNICLSSYVFKTAVLFHEYDCHCVGSPDIVRCCMDIIKYVKDNFGKGIMPTFFMRNRNMWGTSYRIPIRYTWEPSGLSDNCCRADWCVVMWMEVWRQILNKAILNFQDICANNVTKATVTYLHQKSNDNQRYLVCNGENKENGKPGINKEDKDQNNPDQEPDSCIEDTFDRLCDTNNDANDLEGALDNKTSRKPGTGVMPYKMKVNDIFDKGFKDLRTTMCLVTSEFPELAWGTKTEQIPMDPPKEEIWKLVIPKFHEYHAEMEKACKKKVDIPSKEPVDLELIEIIYNRETFN</sequence>
<dbReference type="Proteomes" id="UP000242188">
    <property type="component" value="Unassembled WGS sequence"/>
</dbReference>
<evidence type="ECO:0000256" key="1">
    <source>
        <dbReference type="ARBA" id="ARBA00008307"/>
    </source>
</evidence>
<comment type="similarity">
    <text evidence="1">Belongs to the mab-21 family.</text>
</comment>
<dbReference type="Gene3D" id="1.10.1410.40">
    <property type="match status" value="1"/>
</dbReference>
<keyword evidence="2" id="KW-0547">Nucleotide-binding</keyword>
<dbReference type="OrthoDB" id="6160741at2759"/>
<dbReference type="Pfam" id="PF03281">
    <property type="entry name" value="Mab-21"/>
    <property type="match status" value="1"/>
</dbReference>
<organism evidence="6 7">
    <name type="scientific">Mizuhopecten yessoensis</name>
    <name type="common">Japanese scallop</name>
    <name type="synonym">Patinopecten yessoensis</name>
    <dbReference type="NCBI Taxonomy" id="6573"/>
    <lineage>
        <taxon>Eukaryota</taxon>
        <taxon>Metazoa</taxon>
        <taxon>Spiralia</taxon>
        <taxon>Lophotrochozoa</taxon>
        <taxon>Mollusca</taxon>
        <taxon>Bivalvia</taxon>
        <taxon>Autobranchia</taxon>
        <taxon>Pteriomorphia</taxon>
        <taxon>Pectinida</taxon>
        <taxon>Pectinoidea</taxon>
        <taxon>Pectinidae</taxon>
        <taxon>Mizuhopecten</taxon>
    </lineage>
</organism>
<dbReference type="SMART" id="SM01265">
    <property type="entry name" value="Mab-21"/>
    <property type="match status" value="1"/>
</dbReference>
<accession>A0A210PZ90</accession>
<evidence type="ECO:0000256" key="4">
    <source>
        <dbReference type="SAM" id="MobiDB-lite"/>
    </source>
</evidence>
<evidence type="ECO:0000256" key="3">
    <source>
        <dbReference type="ARBA" id="ARBA00022840"/>
    </source>
</evidence>
<dbReference type="Gene3D" id="3.30.460.90">
    <property type="match status" value="1"/>
</dbReference>
<gene>
    <name evidence="6" type="ORF">KP79_PYT14044</name>
</gene>
<evidence type="ECO:0000313" key="7">
    <source>
        <dbReference type="Proteomes" id="UP000242188"/>
    </source>
</evidence>
<name>A0A210PZ90_MIZYE</name>